<dbReference type="InterPro" id="IPR000206">
    <property type="entry name" value="Ribosomal_bL12"/>
</dbReference>
<dbReference type="STRING" id="180978.B2G44_00190"/>
<dbReference type="RefSeq" id="WP_078122857.1">
    <property type="nucleotide sequence ID" value="NZ_JAOSJG010000001.1"/>
</dbReference>
<accession>A0A077D3S0</accession>
<keyword evidence="11" id="KW-1185">Reference proteome</keyword>
<proteinExistence type="inferred from homology"/>
<dbReference type="GO" id="GO:0003735">
    <property type="term" value="F:structural constituent of ribosome"/>
    <property type="evidence" value="ECO:0007669"/>
    <property type="project" value="InterPro"/>
</dbReference>
<dbReference type="GO" id="GO:0022625">
    <property type="term" value="C:cytosolic large ribosomal subunit"/>
    <property type="evidence" value="ECO:0007669"/>
    <property type="project" value="TreeGrafter"/>
</dbReference>
<dbReference type="Proteomes" id="UP001383392">
    <property type="component" value="Unassembled WGS sequence"/>
</dbReference>
<evidence type="ECO:0000256" key="2">
    <source>
        <dbReference type="ARBA" id="ARBA00022980"/>
    </source>
</evidence>
<dbReference type="GO" id="GO:0006412">
    <property type="term" value="P:translation"/>
    <property type="evidence" value="ECO:0007669"/>
    <property type="project" value="InterPro"/>
</dbReference>
<dbReference type="Proteomes" id="UP000189722">
    <property type="component" value="Unassembled WGS sequence"/>
</dbReference>
<evidence type="ECO:0000313" key="10">
    <source>
        <dbReference type="Proteomes" id="UP000189722"/>
    </source>
</evidence>
<keyword evidence="3" id="KW-0687">Ribonucleoprotein</keyword>
<evidence type="ECO:0000313" key="11">
    <source>
        <dbReference type="Proteomes" id="UP001383392"/>
    </source>
</evidence>
<reference evidence="7" key="1">
    <citation type="submission" date="2014-05" db="EMBL/GenBank/DDBJ databases">
        <title>Identification and characterization of conserved and variable regions of Lime witches' broom phytoplasma genome.</title>
        <authorList>
            <person name="Siampour M."/>
            <person name="Izadpanah K."/>
        </authorList>
    </citation>
    <scope>NUCLEOTIDE SEQUENCE</scope>
</reference>
<feature type="domain" description="Large ribosomal subunit protein bL12 oligomerization" evidence="6">
    <location>
        <begin position="6"/>
        <end position="36"/>
    </location>
</feature>
<protein>
    <recommendedName>
        <fullName evidence="4">50S ribosomal protein L7/L12</fullName>
    </recommendedName>
</protein>
<dbReference type="SUPFAM" id="SSF48300">
    <property type="entry name" value="Ribosomal protein L7/12, oligomerisation (N-terminal) domain"/>
    <property type="match status" value="1"/>
</dbReference>
<evidence type="ECO:0000256" key="4">
    <source>
        <dbReference type="ARBA" id="ARBA00035412"/>
    </source>
</evidence>
<organism evidence="7">
    <name type="scientific">Candidatus Phytoplasma citri</name>
    <dbReference type="NCBI Taxonomy" id="180978"/>
    <lineage>
        <taxon>Bacteria</taxon>
        <taxon>Bacillati</taxon>
        <taxon>Mycoplasmatota</taxon>
        <taxon>Mollicutes</taxon>
        <taxon>Acholeplasmatales</taxon>
        <taxon>Acholeplasmataceae</taxon>
        <taxon>Candidatus Phytoplasma</taxon>
        <taxon>16SrII (Peanut WB group)</taxon>
    </lineage>
</organism>
<dbReference type="Pfam" id="PF00542">
    <property type="entry name" value="Ribosomal_L12"/>
    <property type="match status" value="1"/>
</dbReference>
<dbReference type="AlphaFoldDB" id="A0A077D3S0"/>
<dbReference type="Gene3D" id="3.30.1390.10">
    <property type="match status" value="1"/>
</dbReference>
<sequence>MAENNKIEQIIQFLGDMKVKELQELVTKIQDSFGIEMENVSNVSGSTEDVNKEKNEQTEFKIIMTSAGQSRTAVIQYLVKNFGFSIGELISACQAENANLLIKENVNKEQAEEIKKQIENLGAQVKIE</sequence>
<dbReference type="Pfam" id="PF16320">
    <property type="entry name" value="Ribosomal_L12_N"/>
    <property type="match status" value="1"/>
</dbReference>
<dbReference type="InterPro" id="IPR008932">
    <property type="entry name" value="Ribosomal_bL12_oligo"/>
</dbReference>
<feature type="domain" description="Large ribosomal subunit protein bL12 C-terminal" evidence="5">
    <location>
        <begin position="60"/>
        <end position="128"/>
    </location>
</feature>
<evidence type="ECO:0000256" key="1">
    <source>
        <dbReference type="ARBA" id="ARBA00007197"/>
    </source>
</evidence>
<evidence type="ECO:0000256" key="3">
    <source>
        <dbReference type="ARBA" id="ARBA00023274"/>
    </source>
</evidence>
<evidence type="ECO:0000259" key="5">
    <source>
        <dbReference type="Pfam" id="PF00542"/>
    </source>
</evidence>
<gene>
    <name evidence="7" type="primary">rplL</name>
    <name evidence="9" type="ORF">B2G44_00190</name>
    <name evidence="8" type="ORF">OC712_00085</name>
</gene>
<dbReference type="EMBL" id="MWKN01000002">
    <property type="protein sequence ID" value="OOP60566.1"/>
    <property type="molecule type" value="Genomic_DNA"/>
</dbReference>
<dbReference type="InterPro" id="IPR014719">
    <property type="entry name" value="Ribosomal_bL12_C/ClpS-like"/>
</dbReference>
<dbReference type="PANTHER" id="PTHR45987:SF4">
    <property type="entry name" value="LARGE RIBOSOMAL SUBUNIT PROTEIN BL12M"/>
    <property type="match status" value="1"/>
</dbReference>
<dbReference type="InterPro" id="IPR013823">
    <property type="entry name" value="Ribosomal_bL12_C"/>
</dbReference>
<dbReference type="EMBL" id="JAOSJG010000001">
    <property type="protein sequence ID" value="MEK0308893.1"/>
    <property type="molecule type" value="Genomic_DNA"/>
</dbReference>
<dbReference type="Gene3D" id="1.20.5.710">
    <property type="entry name" value="Single helix bin"/>
    <property type="match status" value="1"/>
</dbReference>
<evidence type="ECO:0000313" key="9">
    <source>
        <dbReference type="EMBL" id="OOP60566.1"/>
    </source>
</evidence>
<dbReference type="EMBL" id="KJ878821">
    <property type="protein sequence ID" value="AIL25268.1"/>
    <property type="molecule type" value="Genomic_DNA"/>
</dbReference>
<evidence type="ECO:0000259" key="6">
    <source>
        <dbReference type="Pfam" id="PF16320"/>
    </source>
</evidence>
<reference evidence="8 11" key="3">
    <citation type="journal article" date="2023" name="Int. J. Syst. Evol. Microbiol.">
        <title>The observation of taxonomic boundaries for the 16SrII and 16SrXXV phytoplasmas using genome-based delimitation.</title>
        <authorList>
            <person name="Rodrigues Jardim B."/>
            <person name="Tran-Nguyen L.T.T."/>
            <person name="Gambley C."/>
            <person name="Al-Sadi A.M."/>
            <person name="Al-Subhi A.M."/>
            <person name="Foissac X."/>
            <person name="Salar P."/>
            <person name="Cai H."/>
            <person name="Yang J.Y."/>
            <person name="Davis R."/>
            <person name="Jones L."/>
            <person name="Rodoni B."/>
            <person name="Constable F.E."/>
        </authorList>
    </citation>
    <scope>NUCLEOTIDE SEQUENCE [LARGE SCALE GENOMIC DNA]</scope>
    <source>
        <strain evidence="8">BAWM-OMN-P75</strain>
    </source>
</reference>
<evidence type="ECO:0000313" key="7">
    <source>
        <dbReference type="EMBL" id="AIL25268.1"/>
    </source>
</evidence>
<evidence type="ECO:0000313" key="8">
    <source>
        <dbReference type="EMBL" id="MEK0308893.1"/>
    </source>
</evidence>
<dbReference type="OrthoDB" id="9811748at2"/>
<dbReference type="GO" id="GO:0003729">
    <property type="term" value="F:mRNA binding"/>
    <property type="evidence" value="ECO:0007669"/>
    <property type="project" value="TreeGrafter"/>
</dbReference>
<dbReference type="InterPro" id="IPR036235">
    <property type="entry name" value="Ribosomal_bL12_oligo_N_sf"/>
</dbReference>
<name>A0A077D3S0_9MOLU</name>
<reference evidence="9 10" key="2">
    <citation type="submission" date="2017-02" db="EMBL/GenBank/DDBJ databases">
        <title>A draft genome of 'Candidatus Phytoplasma aurantifolia' the agent of the witches-broom disease of lime.</title>
        <authorList>
            <person name="Foissac X."/>
            <person name="Carle P."/>
        </authorList>
    </citation>
    <scope>NUCLEOTIDE SEQUENCE [LARGE SCALE GENOMIC DNA]</scope>
    <source>
        <strain evidence="9 10">WBDL</strain>
    </source>
</reference>
<dbReference type="SUPFAM" id="SSF54736">
    <property type="entry name" value="ClpS-like"/>
    <property type="match status" value="1"/>
</dbReference>
<keyword evidence="2 7" id="KW-0689">Ribosomal protein</keyword>
<dbReference type="PANTHER" id="PTHR45987">
    <property type="entry name" value="39S RIBOSOMAL PROTEIN L12"/>
    <property type="match status" value="1"/>
</dbReference>
<comment type="similarity">
    <text evidence="1">Belongs to the bacterial ribosomal protein bL12 family.</text>
</comment>